<dbReference type="Proteomes" id="UP000813444">
    <property type="component" value="Unassembled WGS sequence"/>
</dbReference>
<protein>
    <submittedName>
        <fullName evidence="2">Uncharacterized protein</fullName>
    </submittedName>
</protein>
<gene>
    <name evidence="2" type="ORF">B0I35DRAFT_199868</name>
</gene>
<keyword evidence="3" id="KW-1185">Reference proteome</keyword>
<sequence length="107" mass="10817">MSECLVLDLGTIRGRLGLASPHPAHPDPTDMVAGAPAPPLVPTIAPSWPLGTVLLASASERRDCRHGSLGATACKQRRKGCKGGRGGKEGSHCGCDATGNGNGTGIH</sequence>
<comment type="caution">
    <text evidence="2">The sequence shown here is derived from an EMBL/GenBank/DDBJ whole genome shotgun (WGS) entry which is preliminary data.</text>
</comment>
<reference evidence="2" key="1">
    <citation type="journal article" date="2021" name="Nat. Commun.">
        <title>Genetic determinants of endophytism in the Arabidopsis root mycobiome.</title>
        <authorList>
            <person name="Mesny F."/>
            <person name="Miyauchi S."/>
            <person name="Thiergart T."/>
            <person name="Pickel B."/>
            <person name="Atanasova L."/>
            <person name="Karlsson M."/>
            <person name="Huettel B."/>
            <person name="Barry K.W."/>
            <person name="Haridas S."/>
            <person name="Chen C."/>
            <person name="Bauer D."/>
            <person name="Andreopoulos W."/>
            <person name="Pangilinan J."/>
            <person name="LaButti K."/>
            <person name="Riley R."/>
            <person name="Lipzen A."/>
            <person name="Clum A."/>
            <person name="Drula E."/>
            <person name="Henrissat B."/>
            <person name="Kohler A."/>
            <person name="Grigoriev I.V."/>
            <person name="Martin F.M."/>
            <person name="Hacquard S."/>
        </authorList>
    </citation>
    <scope>NUCLEOTIDE SEQUENCE</scope>
    <source>
        <strain evidence="2">MPI-CAGE-CH-0235</strain>
    </source>
</reference>
<evidence type="ECO:0000313" key="2">
    <source>
        <dbReference type="EMBL" id="KAH7320799.1"/>
    </source>
</evidence>
<feature type="region of interest" description="Disordered" evidence="1">
    <location>
        <begin position="77"/>
        <end position="107"/>
    </location>
</feature>
<name>A0A8K0SX97_9HYPO</name>
<organism evidence="2 3">
    <name type="scientific">Stachybotrys elegans</name>
    <dbReference type="NCBI Taxonomy" id="80388"/>
    <lineage>
        <taxon>Eukaryota</taxon>
        <taxon>Fungi</taxon>
        <taxon>Dikarya</taxon>
        <taxon>Ascomycota</taxon>
        <taxon>Pezizomycotina</taxon>
        <taxon>Sordariomycetes</taxon>
        <taxon>Hypocreomycetidae</taxon>
        <taxon>Hypocreales</taxon>
        <taxon>Stachybotryaceae</taxon>
        <taxon>Stachybotrys</taxon>
    </lineage>
</organism>
<accession>A0A8K0SX97</accession>
<evidence type="ECO:0000256" key="1">
    <source>
        <dbReference type="SAM" id="MobiDB-lite"/>
    </source>
</evidence>
<evidence type="ECO:0000313" key="3">
    <source>
        <dbReference type="Proteomes" id="UP000813444"/>
    </source>
</evidence>
<dbReference type="EMBL" id="JAGPNK010000005">
    <property type="protein sequence ID" value="KAH7320799.1"/>
    <property type="molecule type" value="Genomic_DNA"/>
</dbReference>
<dbReference type="AlphaFoldDB" id="A0A8K0SX97"/>
<proteinExistence type="predicted"/>